<accession>A0ABU7IDT5</accession>
<keyword evidence="1" id="KW-0472">Membrane</keyword>
<name>A0ABU7IDT5_9FLAO</name>
<dbReference type="Proteomes" id="UP001343698">
    <property type="component" value="Unassembled WGS sequence"/>
</dbReference>
<dbReference type="RefSeq" id="WP_162850203.1">
    <property type="nucleotide sequence ID" value="NZ_JAZDDF010000001.1"/>
</dbReference>
<evidence type="ECO:0000256" key="1">
    <source>
        <dbReference type="SAM" id="Phobius"/>
    </source>
</evidence>
<protein>
    <recommendedName>
        <fullName evidence="4">FeoB-associated Cys-rich membrane protein</fullName>
    </recommendedName>
</protein>
<organism evidence="2 3">
    <name type="scientific">Maribacter flavus</name>
    <dbReference type="NCBI Taxonomy" id="1658664"/>
    <lineage>
        <taxon>Bacteria</taxon>
        <taxon>Pseudomonadati</taxon>
        <taxon>Bacteroidota</taxon>
        <taxon>Flavobacteriia</taxon>
        <taxon>Flavobacteriales</taxon>
        <taxon>Flavobacteriaceae</taxon>
        <taxon>Maribacter</taxon>
    </lineage>
</organism>
<reference evidence="2 3" key="1">
    <citation type="submission" date="2024-01" db="EMBL/GenBank/DDBJ databases">
        <title>Maribacter spp. originated from different algae showed divergent polysaccharides utilization ability.</title>
        <authorList>
            <person name="Wang H."/>
            <person name="Wu Y."/>
        </authorList>
    </citation>
    <scope>NUCLEOTIDE SEQUENCE [LARGE SCALE GENOMIC DNA]</scope>
    <source>
        <strain evidence="2 3">KPT27_14</strain>
    </source>
</reference>
<comment type="caution">
    <text evidence="2">The sequence shown here is derived from an EMBL/GenBank/DDBJ whole genome shotgun (WGS) entry which is preliminary data.</text>
</comment>
<keyword evidence="3" id="KW-1185">Reference proteome</keyword>
<dbReference type="EMBL" id="JAZDDF010000001">
    <property type="protein sequence ID" value="MEE1971109.1"/>
    <property type="molecule type" value="Genomic_DNA"/>
</dbReference>
<keyword evidence="1" id="KW-1133">Transmembrane helix</keyword>
<evidence type="ECO:0008006" key="4">
    <source>
        <dbReference type="Google" id="ProtNLM"/>
    </source>
</evidence>
<evidence type="ECO:0000313" key="2">
    <source>
        <dbReference type="EMBL" id="MEE1971109.1"/>
    </source>
</evidence>
<sequence length="49" mass="5474">MEIVQHILVYITLLISVGYLAYKFVLPKRLFSVGKKSSKACGQDDCGCH</sequence>
<proteinExistence type="predicted"/>
<gene>
    <name evidence="2" type="ORF">V1H85_01550</name>
</gene>
<feature type="transmembrane region" description="Helical" evidence="1">
    <location>
        <begin position="6"/>
        <end position="26"/>
    </location>
</feature>
<keyword evidence="1" id="KW-0812">Transmembrane</keyword>
<evidence type="ECO:0000313" key="3">
    <source>
        <dbReference type="Proteomes" id="UP001343698"/>
    </source>
</evidence>